<organism evidence="7 8">
    <name type="scientific">Eucalyptus globulus</name>
    <name type="common">Tasmanian blue gum</name>
    <dbReference type="NCBI Taxonomy" id="34317"/>
    <lineage>
        <taxon>Eukaryota</taxon>
        <taxon>Viridiplantae</taxon>
        <taxon>Streptophyta</taxon>
        <taxon>Embryophyta</taxon>
        <taxon>Tracheophyta</taxon>
        <taxon>Spermatophyta</taxon>
        <taxon>Magnoliopsida</taxon>
        <taxon>eudicotyledons</taxon>
        <taxon>Gunneridae</taxon>
        <taxon>Pentapetalae</taxon>
        <taxon>rosids</taxon>
        <taxon>malvids</taxon>
        <taxon>Myrtales</taxon>
        <taxon>Myrtaceae</taxon>
        <taxon>Myrtoideae</taxon>
        <taxon>Eucalypteae</taxon>
        <taxon>Eucalyptus</taxon>
    </lineage>
</organism>
<dbReference type="AlphaFoldDB" id="A0ABD3J5F7"/>
<keyword evidence="8" id="KW-1185">Reference proteome</keyword>
<dbReference type="EMBL" id="JBJKBG010000010">
    <property type="protein sequence ID" value="KAL3720952.1"/>
    <property type="molecule type" value="Genomic_DNA"/>
</dbReference>
<comment type="caution">
    <text evidence="7">The sequence shown here is derived from an EMBL/GenBank/DDBJ whole genome shotgun (WGS) entry which is preliminary data.</text>
</comment>
<dbReference type="InterPro" id="IPR007527">
    <property type="entry name" value="Znf_SWIM"/>
</dbReference>
<protein>
    <recommendedName>
        <fullName evidence="6">SWIM-type domain-containing protein</fullName>
    </recommendedName>
</protein>
<keyword evidence="2 4" id="KW-0863">Zinc-finger</keyword>
<feature type="compositionally biased region" description="Polar residues" evidence="5">
    <location>
        <begin position="129"/>
        <end position="145"/>
    </location>
</feature>
<accession>A0ABD3J5F7</accession>
<feature type="domain" description="SWIM-type" evidence="6">
    <location>
        <begin position="7"/>
        <end position="39"/>
    </location>
</feature>
<proteinExistence type="predicted"/>
<reference evidence="7 8" key="1">
    <citation type="submission" date="2024-11" db="EMBL/GenBank/DDBJ databases">
        <title>Chromosome-level genome assembly of Eucalyptus globulus Labill. provides insights into its genome evolution.</title>
        <authorList>
            <person name="Li X."/>
        </authorList>
    </citation>
    <scope>NUCLEOTIDE SEQUENCE [LARGE SCALE GENOMIC DNA]</scope>
    <source>
        <strain evidence="7">CL2024</strain>
        <tissue evidence="7">Fresh tender leaves</tissue>
    </source>
</reference>
<dbReference type="GO" id="GO:0008270">
    <property type="term" value="F:zinc ion binding"/>
    <property type="evidence" value="ECO:0007669"/>
    <property type="project" value="UniProtKB-KW"/>
</dbReference>
<dbReference type="PANTHER" id="PTHR31973:SF187">
    <property type="entry name" value="MUTATOR TRANSPOSASE MUDRA PROTEIN"/>
    <property type="match status" value="1"/>
</dbReference>
<name>A0ABD3J5F7_EUCGL</name>
<evidence type="ECO:0000256" key="5">
    <source>
        <dbReference type="SAM" id="MobiDB-lite"/>
    </source>
</evidence>
<dbReference type="PANTHER" id="PTHR31973">
    <property type="entry name" value="POLYPROTEIN, PUTATIVE-RELATED"/>
    <property type="match status" value="1"/>
</dbReference>
<sequence length="230" mass="26016">MDKGEKHVVDVFKRVCSCRRWQLTGIPCPHAISAINHRQDDAYDYIDEYYKKAKFLVAYENMILPVQGEKFWKMTNMEPPEPLPAKVKLGRRKQKRSREEGEVARGTRMSRIGMKMTCRTCLKTGHNSSTCPIKKTGSTSSQTRFSRPKLSVEKRSGNVNVSGSTGGHTSVNVEHTSARSCSSKRTRSETPQISPQVESTSFARVAKIPAKKVRPSRKKKNGKNIERKQC</sequence>
<dbReference type="PROSITE" id="PS50966">
    <property type="entry name" value="ZF_SWIM"/>
    <property type="match status" value="1"/>
</dbReference>
<evidence type="ECO:0000256" key="1">
    <source>
        <dbReference type="ARBA" id="ARBA00022723"/>
    </source>
</evidence>
<keyword evidence="3" id="KW-0862">Zinc</keyword>
<evidence type="ECO:0000256" key="2">
    <source>
        <dbReference type="ARBA" id="ARBA00022771"/>
    </source>
</evidence>
<feature type="compositionally biased region" description="Basic residues" evidence="5">
    <location>
        <begin position="209"/>
        <end position="222"/>
    </location>
</feature>
<dbReference type="SMART" id="SM00575">
    <property type="entry name" value="ZnF_PMZ"/>
    <property type="match status" value="1"/>
</dbReference>
<dbReference type="Pfam" id="PF04434">
    <property type="entry name" value="SWIM"/>
    <property type="match status" value="1"/>
</dbReference>
<feature type="region of interest" description="Disordered" evidence="5">
    <location>
        <begin position="129"/>
        <end position="230"/>
    </location>
</feature>
<evidence type="ECO:0000256" key="4">
    <source>
        <dbReference type="PROSITE-ProRule" id="PRU00325"/>
    </source>
</evidence>
<evidence type="ECO:0000313" key="7">
    <source>
        <dbReference type="EMBL" id="KAL3720952.1"/>
    </source>
</evidence>
<evidence type="ECO:0000256" key="3">
    <source>
        <dbReference type="ARBA" id="ARBA00022833"/>
    </source>
</evidence>
<feature type="region of interest" description="Disordered" evidence="5">
    <location>
        <begin position="82"/>
        <end position="105"/>
    </location>
</feature>
<feature type="compositionally biased region" description="Polar residues" evidence="5">
    <location>
        <begin position="168"/>
        <end position="202"/>
    </location>
</feature>
<evidence type="ECO:0000313" key="8">
    <source>
        <dbReference type="Proteomes" id="UP001634007"/>
    </source>
</evidence>
<dbReference type="InterPro" id="IPR006564">
    <property type="entry name" value="Znf_PMZ"/>
</dbReference>
<evidence type="ECO:0000259" key="6">
    <source>
        <dbReference type="PROSITE" id="PS50966"/>
    </source>
</evidence>
<keyword evidence="1" id="KW-0479">Metal-binding</keyword>
<dbReference type="Proteomes" id="UP001634007">
    <property type="component" value="Unassembled WGS sequence"/>
</dbReference>
<gene>
    <name evidence="7" type="ORF">ACJRO7_005721</name>
</gene>